<dbReference type="InterPro" id="IPR000182">
    <property type="entry name" value="GNAT_dom"/>
</dbReference>
<evidence type="ECO:0000259" key="3">
    <source>
        <dbReference type="PROSITE" id="PS51186"/>
    </source>
</evidence>
<feature type="domain" description="N-acetyltransferase" evidence="3">
    <location>
        <begin position="1"/>
        <end position="166"/>
    </location>
</feature>
<dbReference type="RefSeq" id="WP_022543916.1">
    <property type="nucleotide sequence ID" value="NZ_JAHXNN010000004.1"/>
</dbReference>
<dbReference type="Proteomes" id="UP000323732">
    <property type="component" value="Unassembled WGS sequence"/>
</dbReference>
<accession>A0A5D4STC2</accession>
<keyword evidence="2" id="KW-0012">Acyltransferase</keyword>
<reference evidence="4 5" key="1">
    <citation type="submission" date="2019-08" db="EMBL/GenBank/DDBJ databases">
        <title>Bacillus genomes from the desert of Cuatro Cienegas, Coahuila.</title>
        <authorList>
            <person name="Olmedo-Alvarez G."/>
        </authorList>
    </citation>
    <scope>NUCLEOTIDE SEQUENCE [LARGE SCALE GENOMIC DNA]</scope>
    <source>
        <strain evidence="4 5">CH37_1T</strain>
    </source>
</reference>
<dbReference type="SUPFAM" id="SSF55729">
    <property type="entry name" value="Acyl-CoA N-acyltransferases (Nat)"/>
    <property type="match status" value="1"/>
</dbReference>
<organism evidence="4 5">
    <name type="scientific">Bacillus infantis</name>
    <dbReference type="NCBI Taxonomy" id="324767"/>
    <lineage>
        <taxon>Bacteria</taxon>
        <taxon>Bacillati</taxon>
        <taxon>Bacillota</taxon>
        <taxon>Bacilli</taxon>
        <taxon>Bacillales</taxon>
        <taxon>Bacillaceae</taxon>
        <taxon>Bacillus</taxon>
    </lineage>
</organism>
<evidence type="ECO:0000256" key="2">
    <source>
        <dbReference type="ARBA" id="ARBA00023315"/>
    </source>
</evidence>
<dbReference type="GO" id="GO:0016747">
    <property type="term" value="F:acyltransferase activity, transferring groups other than amino-acyl groups"/>
    <property type="evidence" value="ECO:0007669"/>
    <property type="project" value="InterPro"/>
</dbReference>
<dbReference type="InterPro" id="IPR016181">
    <property type="entry name" value="Acyl_CoA_acyltransferase"/>
</dbReference>
<dbReference type="EMBL" id="VTES01000002">
    <property type="protein sequence ID" value="TYS65076.1"/>
    <property type="molecule type" value="Genomic_DNA"/>
</dbReference>
<keyword evidence="1 4" id="KW-0808">Transferase</keyword>
<dbReference type="Gene3D" id="3.40.630.30">
    <property type="match status" value="1"/>
</dbReference>
<evidence type="ECO:0000256" key="1">
    <source>
        <dbReference type="ARBA" id="ARBA00022679"/>
    </source>
</evidence>
<dbReference type="InterPro" id="IPR050832">
    <property type="entry name" value="Bact_Acetyltransf"/>
</dbReference>
<comment type="caution">
    <text evidence="4">The sequence shown here is derived from an EMBL/GenBank/DDBJ whole genome shotgun (WGS) entry which is preliminary data.</text>
</comment>
<name>A0A5D4STC2_9BACI</name>
<dbReference type="PROSITE" id="PS51186">
    <property type="entry name" value="GNAT"/>
    <property type="match status" value="1"/>
</dbReference>
<evidence type="ECO:0000313" key="5">
    <source>
        <dbReference type="Proteomes" id="UP000323732"/>
    </source>
</evidence>
<dbReference type="Pfam" id="PF00583">
    <property type="entry name" value="Acetyltransf_1"/>
    <property type="match status" value="1"/>
</dbReference>
<protein>
    <submittedName>
        <fullName evidence="4">GNAT family N-acetyltransferase</fullName>
    </submittedName>
</protein>
<evidence type="ECO:0000313" key="4">
    <source>
        <dbReference type="EMBL" id="TYS65076.1"/>
    </source>
</evidence>
<dbReference type="CDD" id="cd04301">
    <property type="entry name" value="NAT_SF"/>
    <property type="match status" value="1"/>
</dbReference>
<dbReference type="AlphaFoldDB" id="A0A5D4STC2"/>
<sequence length="166" mass="18433">MKVRELKSLGEKELKQLSVLLADAVNSGASIGFLPPMDEAAALSYWKELQLKETALLIAEEEGMIAGSVQLQFCTKENGTHRAEIGKLMTHTNFRRKGIGRRLMEAAEKRAMDDGVSLIVLDTREGDPSNLLYRSLGYTESGMIPCYARSEDGSLHTTVFYYKLLS</sequence>
<gene>
    <name evidence="4" type="ORF">FZD47_06935</name>
</gene>
<proteinExistence type="predicted"/>
<dbReference type="PANTHER" id="PTHR43877">
    <property type="entry name" value="AMINOALKYLPHOSPHONATE N-ACETYLTRANSFERASE-RELATED-RELATED"/>
    <property type="match status" value="1"/>
</dbReference>